<protein>
    <submittedName>
        <fullName evidence="1">Uncharacterized protein</fullName>
    </submittedName>
</protein>
<feature type="non-terminal residue" evidence="1">
    <location>
        <position position="1"/>
    </location>
</feature>
<dbReference type="AlphaFoldDB" id="A0AAD5XB10"/>
<evidence type="ECO:0000313" key="1">
    <source>
        <dbReference type="EMBL" id="KAJ3089789.1"/>
    </source>
</evidence>
<evidence type="ECO:0000313" key="2">
    <source>
        <dbReference type="Proteomes" id="UP001211907"/>
    </source>
</evidence>
<sequence length="124" mass="14170">MSERRMMETQFISVTAARLELLKSHLVDNQAFLNQEILTVNANLKATFEKIDVLSKQLFNARFRVLESRLLAVNGETSRNLTAGSRDMLFRIDKELLLNVVNNDSQTPVSPSQHTLIIDIEIRN</sequence>
<reference evidence="1" key="1">
    <citation type="submission" date="2020-05" db="EMBL/GenBank/DDBJ databases">
        <title>Phylogenomic resolution of chytrid fungi.</title>
        <authorList>
            <person name="Stajich J.E."/>
            <person name="Amses K."/>
            <person name="Simmons R."/>
            <person name="Seto K."/>
            <person name="Myers J."/>
            <person name="Bonds A."/>
            <person name="Quandt C.A."/>
            <person name="Barry K."/>
            <person name="Liu P."/>
            <person name="Grigoriev I."/>
            <person name="Longcore J.E."/>
            <person name="James T.Y."/>
        </authorList>
    </citation>
    <scope>NUCLEOTIDE SEQUENCE</scope>
    <source>
        <strain evidence="1">JEL0513</strain>
    </source>
</reference>
<gene>
    <name evidence="1" type="ORF">HK100_007657</name>
</gene>
<comment type="caution">
    <text evidence="1">The sequence shown here is derived from an EMBL/GenBank/DDBJ whole genome shotgun (WGS) entry which is preliminary data.</text>
</comment>
<keyword evidence="2" id="KW-1185">Reference proteome</keyword>
<dbReference type="Proteomes" id="UP001211907">
    <property type="component" value="Unassembled WGS sequence"/>
</dbReference>
<organism evidence="1 2">
    <name type="scientific">Physocladia obscura</name>
    <dbReference type="NCBI Taxonomy" id="109957"/>
    <lineage>
        <taxon>Eukaryota</taxon>
        <taxon>Fungi</taxon>
        <taxon>Fungi incertae sedis</taxon>
        <taxon>Chytridiomycota</taxon>
        <taxon>Chytridiomycota incertae sedis</taxon>
        <taxon>Chytridiomycetes</taxon>
        <taxon>Chytridiales</taxon>
        <taxon>Chytriomycetaceae</taxon>
        <taxon>Physocladia</taxon>
    </lineage>
</organism>
<dbReference type="EMBL" id="JADGJH010003622">
    <property type="protein sequence ID" value="KAJ3089789.1"/>
    <property type="molecule type" value="Genomic_DNA"/>
</dbReference>
<proteinExistence type="predicted"/>
<accession>A0AAD5XB10</accession>
<name>A0AAD5XB10_9FUNG</name>